<feature type="region of interest" description="Disordered" evidence="5">
    <location>
        <begin position="1"/>
        <end position="60"/>
    </location>
</feature>
<dbReference type="Pfam" id="PF02055">
    <property type="entry name" value="Glyco_hydro_30"/>
    <property type="match status" value="1"/>
</dbReference>
<gene>
    <name evidence="8" type="ORF">V8P97_05530</name>
</gene>
<protein>
    <submittedName>
        <fullName evidence="8">Glycoside hydrolase family 30 beta sandwich domain-containing protein</fullName>
    </submittedName>
</protein>
<dbReference type="GO" id="GO:0016787">
    <property type="term" value="F:hydrolase activity"/>
    <property type="evidence" value="ECO:0007669"/>
    <property type="project" value="UniProtKB-KW"/>
</dbReference>
<dbReference type="PANTHER" id="PTHR11069:SF23">
    <property type="entry name" value="LYSOSOMAL ACID GLUCOSYLCERAMIDASE"/>
    <property type="match status" value="1"/>
</dbReference>
<evidence type="ECO:0000256" key="4">
    <source>
        <dbReference type="RuleBase" id="RU361188"/>
    </source>
</evidence>
<dbReference type="EMBL" id="JBANBB010000001">
    <property type="protein sequence ID" value="MEK0306922.1"/>
    <property type="molecule type" value="Genomic_DNA"/>
</dbReference>
<dbReference type="Proteomes" id="UP001373159">
    <property type="component" value="Unassembled WGS sequence"/>
</dbReference>
<dbReference type="RefSeq" id="WP_340469487.1">
    <property type="nucleotide sequence ID" value="NZ_JBANBB010000001.1"/>
</dbReference>
<dbReference type="Pfam" id="PF17189">
    <property type="entry name" value="Glyco_hydro_30C"/>
    <property type="match status" value="1"/>
</dbReference>
<dbReference type="InterPro" id="IPR017853">
    <property type="entry name" value="GH"/>
</dbReference>
<dbReference type="PANTHER" id="PTHR11069">
    <property type="entry name" value="GLUCOSYLCERAMIDASE"/>
    <property type="match status" value="1"/>
</dbReference>
<name>A0ABU8ZPH6_9BIFI</name>
<dbReference type="PRINTS" id="PR00843">
    <property type="entry name" value="GLHYDRLASE30"/>
</dbReference>
<proteinExistence type="inferred from homology"/>
<dbReference type="Gene3D" id="3.20.20.80">
    <property type="entry name" value="Glycosidases"/>
    <property type="match status" value="1"/>
</dbReference>
<keyword evidence="9" id="KW-1185">Reference proteome</keyword>
<evidence type="ECO:0000259" key="6">
    <source>
        <dbReference type="Pfam" id="PF02055"/>
    </source>
</evidence>
<dbReference type="InterPro" id="IPR033452">
    <property type="entry name" value="GH30_C"/>
</dbReference>
<evidence type="ECO:0000259" key="7">
    <source>
        <dbReference type="Pfam" id="PF17189"/>
    </source>
</evidence>
<comment type="similarity">
    <text evidence="1 4">Belongs to the glycosyl hydrolase 30 family.</text>
</comment>
<evidence type="ECO:0000256" key="1">
    <source>
        <dbReference type="ARBA" id="ARBA00005382"/>
    </source>
</evidence>
<keyword evidence="2" id="KW-0732">Signal</keyword>
<evidence type="ECO:0000313" key="8">
    <source>
        <dbReference type="EMBL" id="MEK0306922.1"/>
    </source>
</evidence>
<feature type="domain" description="Glycosyl hydrolase family 30 TIM-barrel" evidence="6">
    <location>
        <begin position="71"/>
        <end position="408"/>
    </location>
</feature>
<dbReference type="SUPFAM" id="SSF51445">
    <property type="entry name" value="(Trans)glycosidases"/>
    <property type="match status" value="1"/>
</dbReference>
<organism evidence="8 9">
    <name type="scientific">Bifidobacterium favimelis</name>
    <dbReference type="NCBI Taxonomy" id="3122979"/>
    <lineage>
        <taxon>Bacteria</taxon>
        <taxon>Bacillati</taxon>
        <taxon>Actinomycetota</taxon>
        <taxon>Actinomycetes</taxon>
        <taxon>Bifidobacteriales</taxon>
        <taxon>Bifidobacteriaceae</taxon>
        <taxon>Bifidobacterium</taxon>
    </lineage>
</organism>
<sequence length="478" mass="54072">MTVSAMGGNRETSRRQGDGAAAGRPGQGGEGSRRWIQTTPDRPLSHDPLPVGPVDGPADLEADGRMLQSLRGFGGCFNELGWMALSALDGETREAALADLFSHEGLDLGFNRTPVGANDFASSWYSYDETPGDWDLHDFSLSRDEEAIIPYIRAAQAFQPGMGLFASPWSPPTWMKNPPVYNYGRIVMDRRNLETYARYLLRYVEGYRERGIRIDQLHVQNEVFADQKFPSCLWSSDDMRIFIRDYLGPLFHERAPQTAIFLGTLNGPTDMAFTPSGMALDNYNRYVDNILFDDECRRYISGIGYQWEGRNEIERTHRSWPEIELEQTESECGTGDNSWEYAEYIFGLINRYLTAGATCYTYWNMALDQSAVSTWGWRQNSLLTVDRQAGVYRRNPEYYVMRHFSHYVHPGARLLETGGHFGSLALAFANPDGSRVVVAQNPLDRPLRFAFADRSDPAVRAAGFDVTLQPRSFNTFIL</sequence>
<dbReference type="InterPro" id="IPR001139">
    <property type="entry name" value="Glyco_hydro_30"/>
</dbReference>
<feature type="domain" description="Glycosyl hydrolase family 30 beta sandwich" evidence="7">
    <location>
        <begin position="425"/>
        <end position="476"/>
    </location>
</feature>
<keyword evidence="3 4" id="KW-0378">Hydrolase</keyword>
<accession>A0ABU8ZPH6</accession>
<evidence type="ECO:0000256" key="3">
    <source>
        <dbReference type="ARBA" id="ARBA00022801"/>
    </source>
</evidence>
<dbReference type="Gene3D" id="2.60.40.1180">
    <property type="entry name" value="Golgi alpha-mannosidase II"/>
    <property type="match status" value="1"/>
</dbReference>
<evidence type="ECO:0000256" key="2">
    <source>
        <dbReference type="ARBA" id="ARBA00022729"/>
    </source>
</evidence>
<dbReference type="InterPro" id="IPR033453">
    <property type="entry name" value="Glyco_hydro_30_TIM-barrel"/>
</dbReference>
<comment type="caution">
    <text evidence="8">The sequence shown here is derived from an EMBL/GenBank/DDBJ whole genome shotgun (WGS) entry which is preliminary data.</text>
</comment>
<reference evidence="8 9" key="1">
    <citation type="submission" date="2024-02" db="EMBL/GenBank/DDBJ databases">
        <title>Bifidobacterium honeyensis sp. nov., isolated from the comb honey.</title>
        <authorList>
            <person name="Liu W."/>
            <person name="Li Y."/>
        </authorList>
    </citation>
    <scope>NUCLEOTIDE SEQUENCE [LARGE SCALE GENOMIC DNA]</scope>
    <source>
        <strain evidence="8 9">IMAU50988</strain>
    </source>
</reference>
<evidence type="ECO:0000313" key="9">
    <source>
        <dbReference type="Proteomes" id="UP001373159"/>
    </source>
</evidence>
<keyword evidence="4" id="KW-0326">Glycosidase</keyword>
<dbReference type="InterPro" id="IPR013780">
    <property type="entry name" value="Glyco_hydro_b"/>
</dbReference>
<evidence type="ECO:0000256" key="5">
    <source>
        <dbReference type="SAM" id="MobiDB-lite"/>
    </source>
</evidence>